<name>A0AAE0NQP2_9PEZI</name>
<dbReference type="Pfam" id="PF14441">
    <property type="entry name" value="OTT_1508_deam"/>
    <property type="match status" value="1"/>
</dbReference>
<dbReference type="EMBL" id="JAULSW010000004">
    <property type="protein sequence ID" value="KAK3385947.1"/>
    <property type="molecule type" value="Genomic_DNA"/>
</dbReference>
<protein>
    <submittedName>
        <fullName evidence="1">Uncharacterized protein</fullName>
    </submittedName>
</protein>
<gene>
    <name evidence="1" type="ORF">B0H63DRAFT_560431</name>
</gene>
<dbReference type="InterPro" id="IPR027796">
    <property type="entry name" value="OTT_1508_deam-like"/>
</dbReference>
<reference evidence="1" key="1">
    <citation type="journal article" date="2023" name="Mol. Phylogenet. Evol.">
        <title>Genome-scale phylogeny and comparative genomics of the fungal order Sordariales.</title>
        <authorList>
            <person name="Hensen N."/>
            <person name="Bonometti L."/>
            <person name="Westerberg I."/>
            <person name="Brannstrom I.O."/>
            <person name="Guillou S."/>
            <person name="Cros-Aarteil S."/>
            <person name="Calhoun S."/>
            <person name="Haridas S."/>
            <person name="Kuo A."/>
            <person name="Mondo S."/>
            <person name="Pangilinan J."/>
            <person name="Riley R."/>
            <person name="LaButti K."/>
            <person name="Andreopoulos B."/>
            <person name="Lipzen A."/>
            <person name="Chen C."/>
            <person name="Yan M."/>
            <person name="Daum C."/>
            <person name="Ng V."/>
            <person name="Clum A."/>
            <person name="Steindorff A."/>
            <person name="Ohm R.A."/>
            <person name="Martin F."/>
            <person name="Silar P."/>
            <person name="Natvig D.O."/>
            <person name="Lalanne C."/>
            <person name="Gautier V."/>
            <person name="Ament-Velasquez S.L."/>
            <person name="Kruys A."/>
            <person name="Hutchinson M.I."/>
            <person name="Powell A.J."/>
            <person name="Barry K."/>
            <person name="Miller A.N."/>
            <person name="Grigoriev I.V."/>
            <person name="Debuchy R."/>
            <person name="Gladieux P."/>
            <person name="Hiltunen Thoren M."/>
            <person name="Johannesson H."/>
        </authorList>
    </citation>
    <scope>NUCLEOTIDE SEQUENCE</scope>
    <source>
        <strain evidence="1">CBS 232.78</strain>
    </source>
</reference>
<dbReference type="PANTHER" id="PTHR42037">
    <property type="match status" value="1"/>
</dbReference>
<accession>A0AAE0NQP2</accession>
<organism evidence="1 2">
    <name type="scientific">Podospora didyma</name>
    <dbReference type="NCBI Taxonomy" id="330526"/>
    <lineage>
        <taxon>Eukaryota</taxon>
        <taxon>Fungi</taxon>
        <taxon>Dikarya</taxon>
        <taxon>Ascomycota</taxon>
        <taxon>Pezizomycotina</taxon>
        <taxon>Sordariomycetes</taxon>
        <taxon>Sordariomycetidae</taxon>
        <taxon>Sordariales</taxon>
        <taxon>Podosporaceae</taxon>
        <taxon>Podospora</taxon>
    </lineage>
</organism>
<dbReference type="AlphaFoldDB" id="A0AAE0NQP2"/>
<evidence type="ECO:0000313" key="1">
    <source>
        <dbReference type="EMBL" id="KAK3385947.1"/>
    </source>
</evidence>
<dbReference type="Proteomes" id="UP001285441">
    <property type="component" value="Unassembled WGS sequence"/>
</dbReference>
<evidence type="ECO:0000313" key="2">
    <source>
        <dbReference type="Proteomes" id="UP001285441"/>
    </source>
</evidence>
<keyword evidence="2" id="KW-1185">Reference proteome</keyword>
<reference evidence="1" key="2">
    <citation type="submission" date="2023-06" db="EMBL/GenBank/DDBJ databases">
        <authorList>
            <consortium name="Lawrence Berkeley National Laboratory"/>
            <person name="Haridas S."/>
            <person name="Hensen N."/>
            <person name="Bonometti L."/>
            <person name="Westerberg I."/>
            <person name="Brannstrom I.O."/>
            <person name="Guillou S."/>
            <person name="Cros-Aarteil S."/>
            <person name="Calhoun S."/>
            <person name="Kuo A."/>
            <person name="Mondo S."/>
            <person name="Pangilinan J."/>
            <person name="Riley R."/>
            <person name="LaButti K."/>
            <person name="Andreopoulos B."/>
            <person name="Lipzen A."/>
            <person name="Chen C."/>
            <person name="Yanf M."/>
            <person name="Daum C."/>
            <person name="Ng V."/>
            <person name="Clum A."/>
            <person name="Steindorff A."/>
            <person name="Ohm R."/>
            <person name="Martin F."/>
            <person name="Silar P."/>
            <person name="Natvig D."/>
            <person name="Lalanne C."/>
            <person name="Gautier V."/>
            <person name="Ament-velasquez S.L."/>
            <person name="Kruys A."/>
            <person name="Hutchinson M.I."/>
            <person name="Powell A.J."/>
            <person name="Barry K."/>
            <person name="Miller A.N."/>
            <person name="Grigoriev I.V."/>
            <person name="Debuchy R."/>
            <person name="Gladieux P."/>
            <person name="Thoren M.H."/>
            <person name="Johannesson H."/>
        </authorList>
    </citation>
    <scope>NUCLEOTIDE SEQUENCE</scope>
    <source>
        <strain evidence="1">CBS 232.78</strain>
    </source>
</reference>
<sequence>MSAILPLDVSRGHRFYEPLLFLYCLIKAYHRRQGTTVPDLETTEGKSRTDIYRCFVNKLGQICHSSGEQGGTTITAFCVLQPGMIEYRFASNRRTRQELDEVAAYIKDVLTTLGSASDQLLANSSQTLSMSSKILRRILSFTRPRITKYATTLADNIEWCIVNCRQRGTTEASTVSSALQKLQPLADFAVQDPELSNAEFAQRSENLLNAIHKVYSSTVREFVQTIASEEDKWRELRQATGRLHSYLIAVKVLISTRKLWPQLFVDFDIVPVASSVPMEKAPNIRRSVEGILRRFPTNKKEELLRLIGQTPGFKDMELDNAIARRAKPRTFKPIIHCELILLDSYLRDKAAAPIDEPVRFFNEAELGRYIGCGKPTCWLCWMYFVNHPSAGVDVRPSSKNIYYEWRAPDVFAADPPAVKEARDGITESMITDLRKQVTQVFTDRVVFRNPHDSSATASNPLHTTDQNRSTTAITNTFASKLARSSRSVTATVADIDDITSMMGEVDVRDYEDGVEEFSGEWDEWQRIAALPTV</sequence>
<dbReference type="PANTHER" id="PTHR42037:SF1">
    <property type="match status" value="1"/>
</dbReference>
<proteinExistence type="predicted"/>
<comment type="caution">
    <text evidence="1">The sequence shown here is derived from an EMBL/GenBank/DDBJ whole genome shotgun (WGS) entry which is preliminary data.</text>
</comment>